<dbReference type="Proteomes" id="UP001489902">
    <property type="component" value="Chromosome 1"/>
</dbReference>
<dbReference type="InterPro" id="IPR018624">
    <property type="entry name" value="Sec66"/>
</dbReference>
<evidence type="ECO:0000313" key="3">
    <source>
        <dbReference type="EMBL" id="WZH39652.1"/>
    </source>
</evidence>
<evidence type="ECO:0000256" key="2">
    <source>
        <dbReference type="SAM" id="Phobius"/>
    </source>
</evidence>
<gene>
    <name evidence="3" type="ORF">QYS62_000577</name>
</gene>
<feature type="region of interest" description="Disordered" evidence="1">
    <location>
        <begin position="214"/>
        <end position="249"/>
    </location>
</feature>
<proteinExistence type="predicted"/>
<evidence type="ECO:0000313" key="4">
    <source>
        <dbReference type="Proteomes" id="UP001489902"/>
    </source>
</evidence>
<feature type="compositionally biased region" description="Polar residues" evidence="1">
    <location>
        <begin position="240"/>
        <end position="249"/>
    </location>
</feature>
<keyword evidence="4" id="KW-1185">Reference proteome</keyword>
<dbReference type="PANTHER" id="PTHR28229:SF1">
    <property type="entry name" value="TRANSLOCATION PROTEIN SEC66"/>
    <property type="match status" value="1"/>
</dbReference>
<reference evidence="3 4" key="1">
    <citation type="submission" date="2024-04" db="EMBL/GenBank/DDBJ databases">
        <title>Complete genome sequence of Fusarium acuminatum.</title>
        <authorList>
            <person name="Lan B."/>
        </authorList>
    </citation>
    <scope>NUCLEOTIDE SEQUENCE [LARGE SCALE GENOMIC DNA]</scope>
    <source>
        <strain evidence="3">1A</strain>
    </source>
</reference>
<keyword evidence="2" id="KW-0472">Membrane</keyword>
<evidence type="ECO:0000256" key="1">
    <source>
        <dbReference type="SAM" id="MobiDB-lite"/>
    </source>
</evidence>
<dbReference type="Pfam" id="PF09802">
    <property type="entry name" value="Sec66"/>
    <property type="match status" value="2"/>
</dbReference>
<dbReference type="PANTHER" id="PTHR28229">
    <property type="entry name" value="TRANSLOCATION PROTEIN SEC66"/>
    <property type="match status" value="1"/>
</dbReference>
<organism evidence="3 4">
    <name type="scientific">Fusarium acuminatum</name>
    <dbReference type="NCBI Taxonomy" id="5515"/>
    <lineage>
        <taxon>Eukaryota</taxon>
        <taxon>Fungi</taxon>
        <taxon>Dikarya</taxon>
        <taxon>Ascomycota</taxon>
        <taxon>Pezizomycotina</taxon>
        <taxon>Sordariomycetes</taxon>
        <taxon>Hypocreomycetidae</taxon>
        <taxon>Hypocreales</taxon>
        <taxon>Nectriaceae</taxon>
        <taxon>Fusarium</taxon>
        <taxon>Fusarium tricinctum species complex</taxon>
    </lineage>
</organism>
<dbReference type="EMBL" id="CP151260">
    <property type="protein sequence ID" value="WZH39652.1"/>
    <property type="molecule type" value="Genomic_DNA"/>
</dbReference>
<protein>
    <submittedName>
        <fullName evidence="3">Sec62/63 complex subunit Sec66</fullName>
    </submittedName>
</protein>
<keyword evidence="2" id="KW-1133">Transmembrane helix</keyword>
<name>A0ABZ2WHY7_9HYPO</name>
<sequence length="249" mass="27980">MLDIDWKGLALPFAYVLVLGSALMTFSTIYRKRQAAESANLAPWFGPHLQRNVYLSLLHLEDDTEKGPKVPDSILRAALLRRAVEDIRRLIQIKSAKQACGSLLARGSVGDDLWQRFQRAEKEMEEELRDVVTEVPPLLRSREIVFVWTCGKKQYANTQQANALAPNWGQSIFQSAHEMTANAAMRGSIEEILAQAESEKQWWEKRRGQIQTEFMKELDGSEQSSSAKTTSEDGVMVDTPGNSQKAGNV</sequence>
<feature type="transmembrane region" description="Helical" evidence="2">
    <location>
        <begin position="12"/>
        <end position="30"/>
    </location>
</feature>
<accession>A0ABZ2WHY7</accession>
<keyword evidence="2" id="KW-0812">Transmembrane</keyword>